<name>A0A5M6CWJ4_9BACT</name>
<dbReference type="Proteomes" id="UP000324479">
    <property type="component" value="Unassembled WGS sequence"/>
</dbReference>
<feature type="transmembrane region" description="Helical" evidence="1">
    <location>
        <begin position="45"/>
        <end position="66"/>
    </location>
</feature>
<feature type="transmembrane region" description="Helical" evidence="1">
    <location>
        <begin position="186"/>
        <end position="207"/>
    </location>
</feature>
<sequence>MSCCKTPTASSLLVALSVASAIGGWLVPAFYDWTGSDQSRPSPLMWQVPLGMVVAAMLLCLILPWIRIRGWSENVAKQPTQFNLRSVMLLTAVIAFAIGLRYPRGVSIAAHLTVLATTLRWAVAHPTYRLAVAALLGCMFLPFIWLLGDREIDAFLPVLFSIAVGAPGILPMALTSSLFGMNPNEATWLAILFTAAEIAIGTCFIRGGAKRTIAYIVFVVLGSLMGSLILNALVRA</sequence>
<dbReference type="AlphaFoldDB" id="A0A5M6CWJ4"/>
<proteinExistence type="predicted"/>
<feature type="transmembrane region" description="Helical" evidence="1">
    <location>
        <begin position="130"/>
        <end position="148"/>
    </location>
</feature>
<evidence type="ECO:0000256" key="1">
    <source>
        <dbReference type="SAM" id="Phobius"/>
    </source>
</evidence>
<gene>
    <name evidence="2" type="ORF">FYK55_24325</name>
</gene>
<dbReference type="RefSeq" id="WP_150079238.1">
    <property type="nucleotide sequence ID" value="NZ_VWOX01000019.1"/>
</dbReference>
<feature type="transmembrane region" description="Helical" evidence="1">
    <location>
        <begin position="154"/>
        <end position="174"/>
    </location>
</feature>
<evidence type="ECO:0000313" key="3">
    <source>
        <dbReference type="Proteomes" id="UP000324479"/>
    </source>
</evidence>
<organism evidence="2 3">
    <name type="scientific">Roseiconus nitratireducens</name>
    <dbReference type="NCBI Taxonomy" id="2605748"/>
    <lineage>
        <taxon>Bacteria</taxon>
        <taxon>Pseudomonadati</taxon>
        <taxon>Planctomycetota</taxon>
        <taxon>Planctomycetia</taxon>
        <taxon>Pirellulales</taxon>
        <taxon>Pirellulaceae</taxon>
        <taxon>Roseiconus</taxon>
    </lineage>
</organism>
<reference evidence="2 3" key="1">
    <citation type="submission" date="2019-08" db="EMBL/GenBank/DDBJ databases">
        <authorList>
            <person name="Dhanesh K."/>
            <person name="Kumar G."/>
            <person name="Sasikala C."/>
            <person name="Venkata Ramana C."/>
        </authorList>
    </citation>
    <scope>NUCLEOTIDE SEQUENCE [LARGE SCALE GENOMIC DNA]</scope>
    <source>
        <strain evidence="2 3">JC645</strain>
    </source>
</reference>
<dbReference type="EMBL" id="VWOX01000019">
    <property type="protein sequence ID" value="KAA5539463.1"/>
    <property type="molecule type" value="Genomic_DNA"/>
</dbReference>
<keyword evidence="1" id="KW-1133">Transmembrane helix</keyword>
<evidence type="ECO:0000313" key="2">
    <source>
        <dbReference type="EMBL" id="KAA5539463.1"/>
    </source>
</evidence>
<feature type="transmembrane region" description="Helical" evidence="1">
    <location>
        <begin position="213"/>
        <end position="234"/>
    </location>
</feature>
<protein>
    <submittedName>
        <fullName evidence="2">Uncharacterized protein</fullName>
    </submittedName>
</protein>
<comment type="caution">
    <text evidence="2">The sequence shown here is derived from an EMBL/GenBank/DDBJ whole genome shotgun (WGS) entry which is preliminary data.</text>
</comment>
<accession>A0A5M6CWJ4</accession>
<keyword evidence="1" id="KW-0472">Membrane</keyword>
<keyword evidence="3" id="KW-1185">Reference proteome</keyword>
<keyword evidence="1" id="KW-0812">Transmembrane</keyword>
<feature type="transmembrane region" description="Helical" evidence="1">
    <location>
        <begin position="82"/>
        <end position="100"/>
    </location>
</feature>